<reference evidence="1 2" key="1">
    <citation type="submission" date="2019-06" db="EMBL/GenBank/DDBJ databases">
        <title>Lysobacter alkalisoli sp. nov. isolated from saline-alkali soil.</title>
        <authorList>
            <person name="Sun J.-Q."/>
            <person name="Xu L."/>
        </authorList>
    </citation>
    <scope>NUCLEOTIDE SEQUENCE [LARGE SCALE GENOMIC DNA]</scope>
    <source>
        <strain evidence="1 2">SJ-36</strain>
    </source>
</reference>
<accession>A0A514BRY8</accession>
<dbReference type="AlphaFoldDB" id="A0A514BRY8"/>
<name>A0A514BRY8_9GAMM</name>
<dbReference type="Proteomes" id="UP000317199">
    <property type="component" value="Chromosome"/>
</dbReference>
<evidence type="ECO:0000313" key="1">
    <source>
        <dbReference type="EMBL" id="QDH70168.1"/>
    </source>
</evidence>
<organism evidence="1 2">
    <name type="scientific">Marilutibacter alkalisoli</name>
    <dbReference type="NCBI Taxonomy" id="2591633"/>
    <lineage>
        <taxon>Bacteria</taxon>
        <taxon>Pseudomonadati</taxon>
        <taxon>Pseudomonadota</taxon>
        <taxon>Gammaproteobacteria</taxon>
        <taxon>Lysobacterales</taxon>
        <taxon>Lysobacteraceae</taxon>
        <taxon>Marilutibacter</taxon>
    </lineage>
</organism>
<sequence>MKFEMKILNVFRLSNGRTVLGGLVANHPQLIKACDCELISEEGVRQRISLEGEQIVKKISTNDLRALATVENVMLTEEEAQSGNWRLICTDNG</sequence>
<keyword evidence="2" id="KW-1185">Reference proteome</keyword>
<dbReference type="EMBL" id="CP041242">
    <property type="protein sequence ID" value="QDH70168.1"/>
    <property type="molecule type" value="Genomic_DNA"/>
</dbReference>
<protein>
    <submittedName>
        <fullName evidence="1">Uncharacterized protein</fullName>
    </submittedName>
</protein>
<dbReference type="RefSeq" id="WP_141623504.1">
    <property type="nucleotide sequence ID" value="NZ_CP041242.1"/>
</dbReference>
<evidence type="ECO:0000313" key="2">
    <source>
        <dbReference type="Proteomes" id="UP000317199"/>
    </source>
</evidence>
<proteinExistence type="predicted"/>
<dbReference type="KEGG" id="lyj:FKV23_08705"/>
<gene>
    <name evidence="1" type="ORF">FKV23_08705</name>
</gene>